<dbReference type="SMART" id="SM00248">
    <property type="entry name" value="ANK"/>
    <property type="match status" value="15"/>
</dbReference>
<dbReference type="EMBL" id="KI925456">
    <property type="protein sequence ID" value="ETW83647.1"/>
    <property type="molecule type" value="Genomic_DNA"/>
</dbReference>
<dbReference type="InterPro" id="IPR056884">
    <property type="entry name" value="NPHP3-like_N"/>
</dbReference>
<evidence type="ECO:0000256" key="3">
    <source>
        <dbReference type="PROSITE-ProRule" id="PRU00023"/>
    </source>
</evidence>
<dbReference type="InterPro" id="IPR002110">
    <property type="entry name" value="Ankyrin_rpt"/>
</dbReference>
<protein>
    <recommendedName>
        <fullName evidence="4">NACHT domain-containing protein</fullName>
    </recommendedName>
</protein>
<dbReference type="RefSeq" id="XP_009543419.1">
    <property type="nucleotide sequence ID" value="XM_009545124.1"/>
</dbReference>
<reference evidence="5 6" key="1">
    <citation type="journal article" date="2012" name="New Phytol.">
        <title>Insight into trade-off between wood decay and parasitism from the genome of a fungal forest pathogen.</title>
        <authorList>
            <person name="Olson A."/>
            <person name="Aerts A."/>
            <person name="Asiegbu F."/>
            <person name="Belbahri L."/>
            <person name="Bouzid O."/>
            <person name="Broberg A."/>
            <person name="Canback B."/>
            <person name="Coutinho P.M."/>
            <person name="Cullen D."/>
            <person name="Dalman K."/>
            <person name="Deflorio G."/>
            <person name="van Diepen L.T."/>
            <person name="Dunand C."/>
            <person name="Duplessis S."/>
            <person name="Durling M."/>
            <person name="Gonthier P."/>
            <person name="Grimwood J."/>
            <person name="Fossdal C.G."/>
            <person name="Hansson D."/>
            <person name="Henrissat B."/>
            <person name="Hietala A."/>
            <person name="Himmelstrand K."/>
            <person name="Hoffmeister D."/>
            <person name="Hogberg N."/>
            <person name="James T.Y."/>
            <person name="Karlsson M."/>
            <person name="Kohler A."/>
            <person name="Kues U."/>
            <person name="Lee Y.H."/>
            <person name="Lin Y.C."/>
            <person name="Lind M."/>
            <person name="Lindquist E."/>
            <person name="Lombard V."/>
            <person name="Lucas S."/>
            <person name="Lunden K."/>
            <person name="Morin E."/>
            <person name="Murat C."/>
            <person name="Park J."/>
            <person name="Raffaello T."/>
            <person name="Rouze P."/>
            <person name="Salamov A."/>
            <person name="Schmutz J."/>
            <person name="Solheim H."/>
            <person name="Stahlberg J."/>
            <person name="Velez H."/>
            <person name="de Vries R.P."/>
            <person name="Wiebenga A."/>
            <person name="Woodward S."/>
            <person name="Yakovlev I."/>
            <person name="Garbelotto M."/>
            <person name="Martin F."/>
            <person name="Grigoriev I.V."/>
            <person name="Stenlid J."/>
        </authorList>
    </citation>
    <scope>NUCLEOTIDE SEQUENCE [LARGE SCALE GENOMIC DNA]</scope>
    <source>
        <strain evidence="5 6">TC 32-1</strain>
    </source>
</reference>
<dbReference type="eggNOG" id="KOG4177">
    <property type="taxonomic scope" value="Eukaryota"/>
</dbReference>
<keyword evidence="6" id="KW-1185">Reference proteome</keyword>
<dbReference type="PROSITE" id="PS50297">
    <property type="entry name" value="ANK_REP_REGION"/>
    <property type="match status" value="8"/>
</dbReference>
<dbReference type="GeneID" id="20669998"/>
<dbReference type="PROSITE" id="PS50088">
    <property type="entry name" value="ANK_REPEAT"/>
    <property type="match status" value="13"/>
</dbReference>
<keyword evidence="2 3" id="KW-0040">ANK repeat</keyword>
<dbReference type="InterPro" id="IPR036770">
    <property type="entry name" value="Ankyrin_rpt-contain_sf"/>
</dbReference>
<feature type="repeat" description="ANK" evidence="3">
    <location>
        <begin position="659"/>
        <end position="691"/>
    </location>
</feature>
<feature type="repeat" description="ANK" evidence="3">
    <location>
        <begin position="890"/>
        <end position="922"/>
    </location>
</feature>
<evidence type="ECO:0000313" key="5">
    <source>
        <dbReference type="EMBL" id="ETW83647.1"/>
    </source>
</evidence>
<proteinExistence type="predicted"/>
<dbReference type="SUPFAM" id="SSF52540">
    <property type="entry name" value="P-loop containing nucleoside triphosphate hydrolases"/>
    <property type="match status" value="1"/>
</dbReference>
<feature type="repeat" description="ANK" evidence="3">
    <location>
        <begin position="1048"/>
        <end position="1080"/>
    </location>
</feature>
<evidence type="ECO:0000313" key="6">
    <source>
        <dbReference type="Proteomes" id="UP000030671"/>
    </source>
</evidence>
<feature type="repeat" description="ANK" evidence="3">
    <location>
        <begin position="1015"/>
        <end position="1047"/>
    </location>
</feature>
<evidence type="ECO:0000256" key="2">
    <source>
        <dbReference type="ARBA" id="ARBA00023043"/>
    </source>
</evidence>
<keyword evidence="1" id="KW-0677">Repeat</keyword>
<name>W4KCQ7_HETIT</name>
<dbReference type="InterPro" id="IPR027417">
    <property type="entry name" value="P-loop_NTPase"/>
</dbReference>
<feature type="repeat" description="ANK" evidence="3">
    <location>
        <begin position="857"/>
        <end position="889"/>
    </location>
</feature>
<dbReference type="Pfam" id="PF00023">
    <property type="entry name" value="Ank"/>
    <property type="match status" value="1"/>
</dbReference>
<dbReference type="InParanoid" id="W4KCQ7"/>
<gene>
    <name evidence="5" type="ORF">HETIRDRAFT_313070</name>
</gene>
<dbReference type="PANTHER" id="PTHR24198">
    <property type="entry name" value="ANKYRIN REPEAT AND PROTEIN KINASE DOMAIN-CONTAINING PROTEIN"/>
    <property type="match status" value="1"/>
</dbReference>
<dbReference type="Proteomes" id="UP000030671">
    <property type="component" value="Unassembled WGS sequence"/>
</dbReference>
<dbReference type="InterPro" id="IPR007111">
    <property type="entry name" value="NACHT_NTPase"/>
</dbReference>
<dbReference type="Gene3D" id="1.25.40.20">
    <property type="entry name" value="Ankyrin repeat-containing domain"/>
    <property type="match status" value="3"/>
</dbReference>
<feature type="repeat" description="ANK" evidence="3">
    <location>
        <begin position="824"/>
        <end position="856"/>
    </location>
</feature>
<dbReference type="Pfam" id="PF24883">
    <property type="entry name" value="NPHP3_N"/>
    <property type="match status" value="1"/>
</dbReference>
<dbReference type="PANTHER" id="PTHR24198:SF194">
    <property type="entry name" value="INVERSIN-A"/>
    <property type="match status" value="1"/>
</dbReference>
<dbReference type="Pfam" id="PF12796">
    <property type="entry name" value="Ank_2"/>
    <property type="match status" value="4"/>
</dbReference>
<dbReference type="SUPFAM" id="SSF48403">
    <property type="entry name" value="Ankyrin repeat"/>
    <property type="match status" value="2"/>
</dbReference>
<dbReference type="AlphaFoldDB" id="W4KCQ7"/>
<dbReference type="HOGENOM" id="CLU_000288_34_23_1"/>
<feature type="repeat" description="ANK" evidence="3">
    <location>
        <begin position="795"/>
        <end position="823"/>
    </location>
</feature>
<feature type="repeat" description="ANK" evidence="3">
    <location>
        <begin position="730"/>
        <end position="757"/>
    </location>
</feature>
<sequence>MSSKQSAEFRWRLLLSSTSTQDEPSQVSLLHGFVKVFRVAKFFVQTLQVRAVRDALSSDMKTRLELFQARCHNLRGKFNNRIVIGMHKMLKDGKLAERHEKILQWLSAPDPSRNYNNARAKHREGTGSWFLTGREFSHWKNSSGSLLWVHGIPGCGKTILCSSAIEDVMAHCAPDQSAAVAYFFFDSRDAQEGLQRHEGLVRSLIKQFTLQCTAMPDALEELYEGGHSQPSLKALHDTLRLILGLFTNAYVIIDSLDECSSKLIAHEERSERSKVRSWMKEISDCNEFSQHTHLLVTSRDEPDIRQSLQSLGAVDVSVQGEAVDDDIRRYLEHKLRTDDELKIWEAESEEIQAKVLSMSQGMFRLAALQLEELRDCHSLHQLMEQLNNLPRNLHETYDRILAKLSEKDCDSAWRFLQWLAFSPCPPRLEELAEITCIDLDAKPYPCFCARLRYTMKRVLIICSSLIVSSAEGIIKLAHLSVKEYLFTSPSHKFRCIDEKTSHSLMAQTCIAYLLQFNTVDVLNQNTLKNFPLASHAAKYWTYHARYGADDRMGALQKLINTLFSVDSDGPFVSWIRLHDLDAIWKEIDMEKLPSGSRLYYASLAGLQETLLALLKGGADPDAKGGLYDSALQAAASGGHREIVQSLIEWGAEVNARGGYYGSALGAAASEGHEEIVRLLLEKGAEVDMQDGHYTNVLEMAAFRAHEGIVQLLLDKGAEANVQGGGYGGMLQVLAAEGHEAIIRLLLERGADANTQGGYYGSGLQAAASAGYEGIVRLLLEYGAEVNLKGGYYGGALQAAALGGQDGIVQLLIEKGADVDMLGERYGSALQAAALGGRKGIVQLLLAKGARVNAQGKRYGSALGAAALGGHEAIVRLLLEEGAEVNMEGGYYGSALQAATSRGYEEIIQLLLEKGAKVNMPGGRYGSALGAAASGGHENIVRLLLENGADVNAALQAASSNDHEQVVQLLLEQGADVNMQGGYHGSPLQAAANDGNKYVVRLLLEQGADVNLQGGYHGSALQTAAYRGNGQIVRLLLEQGADVNLQGGRYGSALQAAAYWGRDQIVQLLLQNGADPKAMGPHRSILKTARCHQSVVKLLLEYGAEWLDGEEDELDSEED</sequence>
<evidence type="ECO:0000259" key="4">
    <source>
        <dbReference type="PROSITE" id="PS50837"/>
    </source>
</evidence>
<feature type="repeat" description="ANK" evidence="3">
    <location>
        <begin position="626"/>
        <end position="658"/>
    </location>
</feature>
<feature type="repeat" description="ANK" evidence="3">
    <location>
        <begin position="949"/>
        <end position="981"/>
    </location>
</feature>
<feature type="repeat" description="ANK" evidence="3">
    <location>
        <begin position="923"/>
        <end position="951"/>
    </location>
</feature>
<accession>W4KCQ7</accession>
<feature type="repeat" description="ANK" evidence="3">
    <location>
        <begin position="982"/>
        <end position="1014"/>
    </location>
</feature>
<dbReference type="PROSITE" id="PS50837">
    <property type="entry name" value="NACHT"/>
    <property type="match status" value="1"/>
</dbReference>
<feature type="repeat" description="ANK" evidence="3">
    <location>
        <begin position="758"/>
        <end position="790"/>
    </location>
</feature>
<feature type="domain" description="NACHT" evidence="4">
    <location>
        <begin position="145"/>
        <end position="299"/>
    </location>
</feature>
<organism evidence="5 6">
    <name type="scientific">Heterobasidion irregulare (strain TC 32-1)</name>
    <dbReference type="NCBI Taxonomy" id="747525"/>
    <lineage>
        <taxon>Eukaryota</taxon>
        <taxon>Fungi</taxon>
        <taxon>Dikarya</taxon>
        <taxon>Basidiomycota</taxon>
        <taxon>Agaricomycotina</taxon>
        <taxon>Agaricomycetes</taxon>
        <taxon>Russulales</taxon>
        <taxon>Bondarzewiaceae</taxon>
        <taxon>Heterobasidion</taxon>
        <taxon>Heterobasidion annosum species complex</taxon>
    </lineage>
</organism>
<dbReference type="Gene3D" id="3.40.50.300">
    <property type="entry name" value="P-loop containing nucleotide triphosphate hydrolases"/>
    <property type="match status" value="1"/>
</dbReference>
<dbReference type="OrthoDB" id="4772757at2759"/>
<evidence type="ECO:0000256" key="1">
    <source>
        <dbReference type="ARBA" id="ARBA00022737"/>
    </source>
</evidence>
<dbReference type="KEGG" id="hir:HETIRDRAFT_313070"/>